<name>A0ABW5F0H2_9BURK</name>
<dbReference type="InterPro" id="IPR040561">
    <property type="entry name" value="LPD38"/>
</dbReference>
<dbReference type="RefSeq" id="WP_380105477.1">
    <property type="nucleotide sequence ID" value="NZ_JBHSIH010000001.1"/>
</dbReference>
<protein>
    <submittedName>
        <fullName evidence="4">LPD38 domain-containing protein</fullName>
    </submittedName>
</protein>
<evidence type="ECO:0000313" key="4">
    <source>
        <dbReference type="EMBL" id="MFD2322604.1"/>
    </source>
</evidence>
<dbReference type="Proteomes" id="UP001597287">
    <property type="component" value="Unassembled WGS sequence"/>
</dbReference>
<feature type="region of interest" description="Disordered" evidence="1">
    <location>
        <begin position="1314"/>
        <end position="1333"/>
    </location>
</feature>
<comment type="caution">
    <text evidence="4">The sequence shown here is derived from an EMBL/GenBank/DDBJ whole genome shotgun (WGS) entry which is preliminary data.</text>
</comment>
<evidence type="ECO:0000259" key="3">
    <source>
        <dbReference type="Pfam" id="PF18857"/>
    </source>
</evidence>
<feature type="region of interest" description="Disordered" evidence="1">
    <location>
        <begin position="823"/>
        <end position="858"/>
    </location>
</feature>
<dbReference type="Pfam" id="PF18857">
    <property type="entry name" value="LPD38"/>
    <property type="match status" value="1"/>
</dbReference>
<feature type="domain" description="Large polyvalent protein associated" evidence="3">
    <location>
        <begin position="1878"/>
        <end position="2061"/>
    </location>
</feature>
<proteinExistence type="predicted"/>
<feature type="region of interest" description="Disordered" evidence="1">
    <location>
        <begin position="692"/>
        <end position="789"/>
    </location>
</feature>
<organism evidence="4 5">
    <name type="scientific">Delftia deserti</name>
    <dbReference type="NCBI Taxonomy" id="1651218"/>
    <lineage>
        <taxon>Bacteria</taxon>
        <taxon>Pseudomonadati</taxon>
        <taxon>Pseudomonadota</taxon>
        <taxon>Betaproteobacteria</taxon>
        <taxon>Burkholderiales</taxon>
        <taxon>Comamonadaceae</taxon>
        <taxon>Delftia</taxon>
    </lineage>
</organism>
<feature type="compositionally biased region" description="Low complexity" evidence="1">
    <location>
        <begin position="700"/>
        <end position="753"/>
    </location>
</feature>
<keyword evidence="5" id="KW-1185">Reference proteome</keyword>
<evidence type="ECO:0000259" key="2">
    <source>
        <dbReference type="Pfam" id="PF18798"/>
    </source>
</evidence>
<feature type="compositionally biased region" description="Polar residues" evidence="1">
    <location>
        <begin position="754"/>
        <end position="764"/>
    </location>
</feature>
<feature type="compositionally biased region" description="Low complexity" evidence="1">
    <location>
        <begin position="846"/>
        <end position="858"/>
    </location>
</feature>
<feature type="compositionally biased region" description="Low complexity" evidence="1">
    <location>
        <begin position="772"/>
        <end position="786"/>
    </location>
</feature>
<feature type="domain" description="Large polyvalent protein-associated" evidence="2">
    <location>
        <begin position="865"/>
        <end position="968"/>
    </location>
</feature>
<dbReference type="InterPro" id="IPR040824">
    <property type="entry name" value="LPD3"/>
</dbReference>
<feature type="region of interest" description="Disordered" evidence="1">
    <location>
        <begin position="1041"/>
        <end position="1076"/>
    </location>
</feature>
<feature type="region of interest" description="Disordered" evidence="1">
    <location>
        <begin position="1"/>
        <end position="44"/>
    </location>
</feature>
<reference evidence="5" key="1">
    <citation type="journal article" date="2019" name="Int. J. Syst. Evol. Microbiol.">
        <title>The Global Catalogue of Microorganisms (GCM) 10K type strain sequencing project: providing services to taxonomists for standard genome sequencing and annotation.</title>
        <authorList>
            <consortium name="The Broad Institute Genomics Platform"/>
            <consortium name="The Broad Institute Genome Sequencing Center for Infectious Disease"/>
            <person name="Wu L."/>
            <person name="Ma J."/>
        </authorList>
    </citation>
    <scope>NUCLEOTIDE SEQUENCE [LARGE SCALE GENOMIC DNA]</scope>
    <source>
        <strain evidence="5">CCUG 62793</strain>
    </source>
</reference>
<feature type="compositionally biased region" description="Polar residues" evidence="1">
    <location>
        <begin position="1"/>
        <end position="15"/>
    </location>
</feature>
<sequence length="2177" mass="229715">MAQSNEWWKQGSTPVESAASGGDWWKQGSTPVGDGAPKPKSRSPLTVLNDTAIEAANAAAGGVSAAANFVKPGNDVSGWIDKSIIQAGEAAQSDVVKASKQQFRQEVQDANGVGGELAAVGKYVAQNPLLAAAQAAGSFAGPGLAVKGAGLAARAGGLAGKAVETAGRAGGVAAGAAMAGGDAAGTAYDLAKQGGATEDQAVSAARGASVLPAVIGGAGGAFGAERLLAGGKGFAGGAAARALKTGASEAAQEGLEEGVTQYEGQRAAMPFDPSIDPSKGVAAAAGMGAALGGVTGASTSLLTGGHLRNRPTQAGEQAPDTLPDVRSYAATIDQMVLPESQQEYRDMLARATDESLSATEREAAANALHRAFNPDLYQRTRPEPLQLGNQPPERLISFPDGSVGRVGEVESYLANLPEDQREEARARIMGQSIREVNDPAAQQARRWWENYGDGAPQAPGPDYLAEVQAAVRSGTQFSTQQTVDTVRDAMEDAWLAQNVGADPAGAPAPGAGLQAADAMAAQLQGQFQQASEDAGIAAVDARVRTGRILSGLQNLLDGGAENSAQVLGGLNEGLARINEQPLDTAETQRVRRMVDAYMGFRGVGEPAPLPADRAPAVDPFADNAAMEALIPQRPLQRPSERMGINPADGPLSRGAAMAVDAGFDATQQAALQAQEIANAQGAQAQAAAVAAPAANPPAGPGALEAAGPGPLTQATGAPFAPQADQAQQAGAQPPQATGAPGAPAAGAAAAQEGLTNASTTTFNDGAQGGPAPGAQGQAQAAAARPANWRSSALPAGRVARSLGIDPKGKRLAQILQEVDAADAARAGQQQASLQFSRGPGPDSEGTAPAAAQPPAMRRATTFAEARLAAKAFQGKQLTNGQTGLQAVVSRNSLDKMLSSKAVGKSSGAPAHSTAVASVDRLFEGAILGWSKEDRDSNSNLAAVHRFFAPMVFDGRQMLAKITVKETVDPNHSNPVYTVEAVDFNEKSPAAQWVDASARADGLDLTSIRSAGDVVSLAQAIEQRNAGGPQQREWAVEIAGGADPKTALAQPRDVNPGRSTEDGASVGQTGADPEFSRNMPEELAQAIRKLRPPVSAATNASVRQAVNQLVGGMGVLPNSLGRIVVTTSDDIRANWEPLIGPVAMGAEGGGKAQGFYDPNTKTVFIISDHIVAGDELGVVAHELMHKHGPAVLGEEGWNQLHSAIGRWASAPEGSLERQVYNEAAARVQASGPELSTQELFPYAVQVALEMGVRPNALAKPGTVARWLDQVRKVLRQVWAKIAGSRSDFASQDLVNLAFGIAQRENPAFAGELDGAATAQDTSRPAAPPAASAAAPAHAAQGVQFSRAAPAAPATSDYSPKQARAAERVFGAQVKQTLAEKALAMRHNLGTKLRQGLVDQFAPLKEISEKAYILARMSKGTDGAVEATLLYGKIFLRDGVYDVDIKDGGFAKVLASLKGEHDRFFHWVAAIRGERLKAEGKENLMSSEDISDLKTLNAGRMADGTPRMPLYAAALRELNAYNEAALKVAQESGLIDPAALEIMKGQPYVPFYRLMEEDGGMRGPRFSSGLVNQQAWKKLKGGTQQLNADLLQNTLMNWSHLYAAAARNRASLETMDAAEKLGVAYQVPADTKGAVKVMREGVAEHWAVEDPYLVDAISAMSYTPSGAAKAMAPFKRLLTFGVTVNPTFKIRNLIRDSLSAIAQSDLSYNPLENVAKGWKATDKNSQTYASMLASGGIIKFGTQENTNQLRGKIERLGGTMLDKQGFDKLKDQMRSLWEVYEEFGDRTENVNRTALYERLRAKGLSHAEASFQARDLMDFSMSGKWETVRFLAQTVPFLNARLQGLYKLGRAAGEDPRRFAAMAGAVSLASLGLLAAYADDDDWKKREDFDRDNFWWFKIGDKAFRIPKPFEVGAIGTVAERTAELMMSEEMTGKRFGQRISDMVFNTFAMDPTPQAIKPFLDVYANKDSFSGRAIEGMADERLRPQDRYNERTSEVARLLGSWGLPDPVRLAKGEYSGLSPKQVDFLLRGYFGWLATVSTTATDTIARPLLDRGERPAARLRDTFVAGNFVEELPTGSSRYVTTMYEQAKDVEQAWASHQAAIKSGDVELARSIQEEEGPKLRNRMAINAAKQQMAELGQRAKKIEGDRLMSGEIKRERLTQIEQQRNAIAQRVAGLTD</sequence>
<accession>A0ABW5F0H2</accession>
<gene>
    <name evidence="4" type="ORF">ACFSPV_28400</name>
</gene>
<dbReference type="EMBL" id="JBHUIG010000042">
    <property type="protein sequence ID" value="MFD2322604.1"/>
    <property type="molecule type" value="Genomic_DNA"/>
</dbReference>
<evidence type="ECO:0000256" key="1">
    <source>
        <dbReference type="SAM" id="MobiDB-lite"/>
    </source>
</evidence>
<dbReference type="Pfam" id="PF18798">
    <property type="entry name" value="LPD3"/>
    <property type="match status" value="1"/>
</dbReference>
<evidence type="ECO:0000313" key="5">
    <source>
        <dbReference type="Proteomes" id="UP001597287"/>
    </source>
</evidence>